<feature type="signal peptide" evidence="1">
    <location>
        <begin position="1"/>
        <end position="24"/>
    </location>
</feature>
<feature type="chain" id="PRO_5019411946" description="Quinol oxidase subunit 4" evidence="1">
    <location>
        <begin position="25"/>
        <end position="62"/>
    </location>
</feature>
<dbReference type="PROSITE" id="PS51257">
    <property type="entry name" value="PROKAR_LIPOPROTEIN"/>
    <property type="match status" value="1"/>
</dbReference>
<gene>
    <name evidence="2" type="ORF">DN53_06245</name>
</gene>
<reference evidence="2 3" key="1">
    <citation type="submission" date="2014-04" db="EMBL/GenBank/DDBJ databases">
        <title>Whole genome of Muricauda olearia.</title>
        <authorList>
            <person name="Zhang X.-H."/>
            <person name="Tang K."/>
        </authorList>
    </citation>
    <scope>NUCLEOTIDE SEQUENCE [LARGE SCALE GENOMIC DNA]</scope>
    <source>
        <strain evidence="2 3">Th120</strain>
    </source>
</reference>
<name>A0A444VHN1_9FLAO</name>
<dbReference type="Proteomes" id="UP000290261">
    <property type="component" value="Unassembled WGS sequence"/>
</dbReference>
<dbReference type="AlphaFoldDB" id="A0A444VHN1"/>
<evidence type="ECO:0000313" key="2">
    <source>
        <dbReference type="EMBL" id="RYC50253.1"/>
    </source>
</evidence>
<accession>A0A444VHN1</accession>
<organism evidence="2 3">
    <name type="scientific">Flagellimonas olearia</name>
    <dbReference type="NCBI Taxonomy" id="552546"/>
    <lineage>
        <taxon>Bacteria</taxon>
        <taxon>Pseudomonadati</taxon>
        <taxon>Bacteroidota</taxon>
        <taxon>Flavobacteriia</taxon>
        <taxon>Flavobacteriales</taxon>
        <taxon>Flavobacteriaceae</taxon>
        <taxon>Flagellimonas</taxon>
    </lineage>
</organism>
<proteinExistence type="predicted"/>
<sequence length="62" mass="6885">MKLPTKIFGLVFLMALFMSCSTHKSYTKSSTAPGQVKKYTGAKSAKAYAPGQQKKKNKKDHF</sequence>
<dbReference type="EMBL" id="JJMP01000011">
    <property type="protein sequence ID" value="RYC50253.1"/>
    <property type="molecule type" value="Genomic_DNA"/>
</dbReference>
<evidence type="ECO:0008006" key="4">
    <source>
        <dbReference type="Google" id="ProtNLM"/>
    </source>
</evidence>
<dbReference type="RefSeq" id="WP_129656103.1">
    <property type="nucleotide sequence ID" value="NZ_ML142915.1"/>
</dbReference>
<keyword evidence="3" id="KW-1185">Reference proteome</keyword>
<evidence type="ECO:0000256" key="1">
    <source>
        <dbReference type="SAM" id="SignalP"/>
    </source>
</evidence>
<protein>
    <recommendedName>
        <fullName evidence="4">Quinol oxidase subunit 4</fullName>
    </recommendedName>
</protein>
<comment type="caution">
    <text evidence="2">The sequence shown here is derived from an EMBL/GenBank/DDBJ whole genome shotgun (WGS) entry which is preliminary data.</text>
</comment>
<evidence type="ECO:0000313" key="3">
    <source>
        <dbReference type="Proteomes" id="UP000290261"/>
    </source>
</evidence>
<keyword evidence="1" id="KW-0732">Signal</keyword>